<comment type="caution">
    <text evidence="1">The sequence shown here is derived from an EMBL/GenBank/DDBJ whole genome shotgun (WGS) entry which is preliminary data.</text>
</comment>
<name>A0A554LJ75_9BACT</name>
<reference evidence="1 2" key="1">
    <citation type="submission" date="2017-07" db="EMBL/GenBank/DDBJ databases">
        <title>Mechanisms for carbon and nitrogen cycling indicate functional differentiation within the Candidate Phyla Radiation.</title>
        <authorList>
            <person name="Danczak R.E."/>
            <person name="Johnston M.D."/>
            <person name="Kenah C."/>
            <person name="Slattery M."/>
            <person name="Wrighton K.C."/>
            <person name="Wilkins M.J."/>
        </authorList>
    </citation>
    <scope>NUCLEOTIDE SEQUENCE [LARGE SCALE GENOMIC DNA]</scope>
    <source>
        <strain evidence="1">Licking1014_7</strain>
    </source>
</reference>
<sequence>MTYQNNYVKQLEETISKFLKPLKDIPFPIAIKAISRHEVLAFDKNSREDKELLSRLTKAMDIAVSNAYKTGISTARPNEVGNHIEPFVKDALNSVGMKAEIPLTSNGKHQSAGYPDVFIKDVDSRITYLECKTYNQKSIGSSFRAFYFQPSESSKITHDARHLMVGFETVKEKRNGKSVFVPVHWKLYTLEKMLVQVKHEFNASNKGMYKPEALLAEGGIQ</sequence>
<evidence type="ECO:0008006" key="3">
    <source>
        <dbReference type="Google" id="ProtNLM"/>
    </source>
</evidence>
<protein>
    <recommendedName>
        <fullName evidence="3">Restriction endonuclease</fullName>
    </recommendedName>
</protein>
<organism evidence="1 2">
    <name type="scientific">Candidatus Berkelbacteria bacterium Licking1014_7</name>
    <dbReference type="NCBI Taxonomy" id="2017147"/>
    <lineage>
        <taxon>Bacteria</taxon>
        <taxon>Candidatus Berkelbacteria</taxon>
    </lineage>
</organism>
<dbReference type="Proteomes" id="UP000315689">
    <property type="component" value="Unassembled WGS sequence"/>
</dbReference>
<gene>
    <name evidence="1" type="ORF">CEN89_406</name>
</gene>
<dbReference type="AlphaFoldDB" id="A0A554LJ75"/>
<dbReference type="EMBL" id="VMGK01000011">
    <property type="protein sequence ID" value="TSC92888.1"/>
    <property type="molecule type" value="Genomic_DNA"/>
</dbReference>
<proteinExistence type="predicted"/>
<accession>A0A554LJ75</accession>
<evidence type="ECO:0000313" key="1">
    <source>
        <dbReference type="EMBL" id="TSC92888.1"/>
    </source>
</evidence>
<evidence type="ECO:0000313" key="2">
    <source>
        <dbReference type="Proteomes" id="UP000315689"/>
    </source>
</evidence>